<dbReference type="GeneID" id="110150208"/>
<reference evidence="3 4" key="1">
    <citation type="submission" date="2025-05" db="UniProtKB">
        <authorList>
            <consortium name="RefSeq"/>
        </authorList>
    </citation>
    <scope>IDENTIFICATION</scope>
    <source>
        <tissue evidence="3 4">Tongue muscle</tissue>
    </source>
</reference>
<sequence>MDDLQSQNLAMDMSDSSPALTNNRLENGMAQLITTEAWNINSTDLVKKALVTVPAPSILNPPAESQSGVALKVAATVLQPLCLGESPVVMPIHMQVEGSSAPELNQSSNATYVMTAQGPVQLPVVLEQHVFQHLNSPLVLPPEAPGSSSAIHNNLFQGARDPEAQPQLLDLRIPSQPQEPPLPFEAVLHNLFPAQGALGPPPCQPPPGYAPVPPQPFNSPLSPLVPPATLLVPYPVIVPLPVPLPIPIPIPVPQSSEAKFSPTCPKPPSAFGLHPFKGPQSPLQKEEVKPFDLFQPREYFQLGRHTVIKMGSENEALDLSMKSVPWLKASEVSPTMGQEDTALDLSLAAHRKPEPPPETLYNSSGSVDSPGHPVLEKLPSGMEVPFAPATTQEAASVMESHGGGSDTIEPPSQPSGEVKAENHMEMVSESQAAKVIVSVEDSVPTIFCGKIKGLSGVSTKNFSFRREDSVFQGSDTNSPGEEALGNTEALRKPTKNRSIKLKKVNSQEIHMLPIKKQRLATFFPRNAEAENLRLKHFSMDRSDAPGSRDQHEVIHTKELLQDSGARVDCRRWPAGFIDKLTDSMKRPPASRQVSPHRPAGPSPRGTSGQVFPSSFPRRLL</sequence>
<dbReference type="RefSeq" id="XP_020768772.2">
    <property type="nucleotide sequence ID" value="XM_020913113.2"/>
</dbReference>
<organism evidence="2 3">
    <name type="scientific">Odocoileus virginianus</name>
    <name type="common">White-tailed deer</name>
    <dbReference type="NCBI Taxonomy" id="9874"/>
    <lineage>
        <taxon>Eukaryota</taxon>
        <taxon>Metazoa</taxon>
        <taxon>Chordata</taxon>
        <taxon>Craniata</taxon>
        <taxon>Vertebrata</taxon>
        <taxon>Euteleostomi</taxon>
        <taxon>Mammalia</taxon>
        <taxon>Eutheria</taxon>
        <taxon>Laurasiatheria</taxon>
        <taxon>Artiodactyla</taxon>
        <taxon>Ruminantia</taxon>
        <taxon>Pecora</taxon>
        <taxon>Cervidae</taxon>
        <taxon>Odocoileinae</taxon>
        <taxon>Odocoileus</taxon>
    </lineage>
</organism>
<dbReference type="PANTHER" id="PTHR23186:SF3">
    <property type="entry name" value="RETINOIC ACID-INDUCED PROTEIN 2"/>
    <property type="match status" value="1"/>
</dbReference>
<dbReference type="RefSeq" id="XP_070320579.1">
    <property type="nucleotide sequence ID" value="XM_070464478.1"/>
</dbReference>
<dbReference type="OrthoDB" id="9936033at2759"/>
<accession>A0A6J0Z5K0</accession>
<evidence type="ECO:0000256" key="1">
    <source>
        <dbReference type="SAM" id="MobiDB-lite"/>
    </source>
</evidence>
<feature type="region of interest" description="Disordered" evidence="1">
    <location>
        <begin position="1"/>
        <end position="22"/>
    </location>
</feature>
<protein>
    <submittedName>
        <fullName evidence="3 4">Retinoic acid-induced protein 2 isoform X1</fullName>
    </submittedName>
</protein>
<evidence type="ECO:0000313" key="4">
    <source>
        <dbReference type="RefSeq" id="XP_070320579.1"/>
    </source>
</evidence>
<feature type="region of interest" description="Disordered" evidence="1">
    <location>
        <begin position="350"/>
        <end position="375"/>
    </location>
</feature>
<gene>
    <name evidence="3 4" type="primary">RAI2</name>
</gene>
<keyword evidence="2" id="KW-1185">Reference proteome</keyword>
<evidence type="ECO:0000313" key="3">
    <source>
        <dbReference type="RefSeq" id="XP_020768772.2"/>
    </source>
</evidence>
<dbReference type="Proteomes" id="UP001652640">
    <property type="component" value="Unplaced"/>
</dbReference>
<dbReference type="InterPro" id="IPR026092">
    <property type="entry name" value="RAI2/SOBP"/>
</dbReference>
<dbReference type="PANTHER" id="PTHR23186">
    <property type="entry name" value="RETINOIC ACID-INDUCED PROTEIN 2"/>
    <property type="match status" value="1"/>
</dbReference>
<feature type="region of interest" description="Disordered" evidence="1">
    <location>
        <begin position="580"/>
        <end position="620"/>
    </location>
</feature>
<evidence type="ECO:0000313" key="2">
    <source>
        <dbReference type="Proteomes" id="UP001652640"/>
    </source>
</evidence>
<dbReference type="Pfam" id="PF15279">
    <property type="entry name" value="SOBP"/>
    <property type="match status" value="1"/>
</dbReference>
<proteinExistence type="predicted"/>
<name>A0A6J0Z5K0_ODOVR</name>